<name>A0A248JV38_9PROT</name>
<dbReference type="GO" id="GO:0051536">
    <property type="term" value="F:iron-sulfur cluster binding"/>
    <property type="evidence" value="ECO:0007669"/>
    <property type="project" value="InterPro"/>
</dbReference>
<dbReference type="InterPro" id="IPR023753">
    <property type="entry name" value="FAD/NAD-binding_dom"/>
</dbReference>
<dbReference type="SUPFAM" id="SSF46548">
    <property type="entry name" value="alpha-helical ferredoxin"/>
    <property type="match status" value="1"/>
</dbReference>
<keyword evidence="3" id="KW-1185">Reference proteome</keyword>
<dbReference type="Pfam" id="PF14691">
    <property type="entry name" value="Fer4_20"/>
    <property type="match status" value="1"/>
</dbReference>
<organism evidence="2 3">
    <name type="scientific">Nitrospirillum viridazoti CBAmc</name>
    <dbReference type="NCBI Taxonomy" id="1441467"/>
    <lineage>
        <taxon>Bacteria</taxon>
        <taxon>Pseudomonadati</taxon>
        <taxon>Pseudomonadota</taxon>
        <taxon>Alphaproteobacteria</taxon>
        <taxon>Rhodospirillales</taxon>
        <taxon>Azospirillaceae</taxon>
        <taxon>Nitrospirillum</taxon>
        <taxon>Nitrospirillum viridazoti</taxon>
    </lineage>
</organism>
<reference evidence="2 3" key="1">
    <citation type="submission" date="2017-06" db="EMBL/GenBank/DDBJ databases">
        <title>Complete genome sequence of Nitrospirillum amazonense strain CBAmC, an endophytic nitrogen-fixing and plant growth-promoting bacterium, isolated from sugarcane.</title>
        <authorList>
            <person name="Schwab S."/>
            <person name="dos Santos Teixeira K.R."/>
            <person name="Simoes Araujo J.L."/>
            <person name="Soares Vidal M."/>
            <person name="Borges de Freitas H.R."/>
            <person name="Rivello Crivelaro A.L."/>
            <person name="Bueno de Camargo Nunes A."/>
            <person name="dos Santos C.M."/>
            <person name="Palmeira da Silva Rosa D."/>
            <person name="da Silva Padilha D."/>
            <person name="da Silva E."/>
            <person name="Araujo Terra L."/>
            <person name="Soares Mendes V."/>
            <person name="Farinelli L."/>
            <person name="Magalhaes Cruz L."/>
            <person name="Baldani J.I."/>
        </authorList>
    </citation>
    <scope>NUCLEOTIDE SEQUENCE [LARGE SCALE GENOMIC DNA]</scope>
    <source>
        <strain evidence="2 3">CBAmC</strain>
    </source>
</reference>
<feature type="domain" description="4Fe-4S ferredoxin-type" evidence="1">
    <location>
        <begin position="26"/>
        <end position="56"/>
    </location>
</feature>
<dbReference type="GO" id="GO:0016491">
    <property type="term" value="F:oxidoreductase activity"/>
    <property type="evidence" value="ECO:0007669"/>
    <property type="project" value="InterPro"/>
</dbReference>
<dbReference type="EMBL" id="CP022111">
    <property type="protein sequence ID" value="ASG22587.1"/>
    <property type="molecule type" value="Genomic_DNA"/>
</dbReference>
<sequence>MSGVNGAARSNQLSLDRDLVSPFTALQAMAESSRCLYCYEAACVTACPTAIDIPGFIRKIGTGNVKGAARTILDANIMGGTCARACPTEVLCEQACVRNKAEAEPVLIGRLQRYATDVLFKAGVQPFTRQAPTGKHVAVVGGGPAGLACAHRLALLGHEVTVFEARTKAGGLNEYGLAAYKMVDDFAQREVDFILSLGGITVKTGVALGRDVTLAQLRQDHDAVFLGLGLAGINTLGVAGEDLAGVADAVDVIAALRQRAAPPVALAGPLAGRRVVVIGGGNTAVDAAIQSLCAGAAEVTMAYRRGTAEMGATGHEQDLARTQGVVLRTWLAPREILGTGGAVSGIVLERMAMDAGRLVGTGETVTIPCDVVLKAVGQKLAPGGLDGLALAGGRIQVDETLATSLAGVYAGGDCIKSGEDLTVQSVADGKAAAFAIDVYLKA</sequence>
<evidence type="ECO:0000313" key="3">
    <source>
        <dbReference type="Proteomes" id="UP000197153"/>
    </source>
</evidence>
<dbReference type="RefSeq" id="WP_088873161.1">
    <property type="nucleotide sequence ID" value="NZ_CP022111.1"/>
</dbReference>
<dbReference type="SUPFAM" id="SSF51971">
    <property type="entry name" value="Nucleotide-binding domain"/>
    <property type="match status" value="2"/>
</dbReference>
<dbReference type="Pfam" id="PF07992">
    <property type="entry name" value="Pyr_redox_2"/>
    <property type="match status" value="1"/>
</dbReference>
<dbReference type="InterPro" id="IPR028261">
    <property type="entry name" value="DPD_II"/>
</dbReference>
<dbReference type="KEGG" id="nao:Y958_16820"/>
<dbReference type="PRINTS" id="PR00368">
    <property type="entry name" value="FADPNR"/>
</dbReference>
<dbReference type="InterPro" id="IPR036188">
    <property type="entry name" value="FAD/NAD-bd_sf"/>
</dbReference>
<gene>
    <name evidence="2" type="ORF">Y958_16820</name>
</gene>
<accession>A0A248JV38</accession>
<dbReference type="PANTHER" id="PTHR42783">
    <property type="entry name" value="GLUTAMATE SYNTHASE [NADPH] SMALL CHAIN"/>
    <property type="match status" value="1"/>
</dbReference>
<dbReference type="PROSITE" id="PS51379">
    <property type="entry name" value="4FE4S_FER_2"/>
    <property type="match status" value="1"/>
</dbReference>
<dbReference type="PANTHER" id="PTHR42783:SF3">
    <property type="entry name" value="GLUTAMATE SYNTHASE [NADPH] SMALL CHAIN-RELATED"/>
    <property type="match status" value="1"/>
</dbReference>
<dbReference type="PRINTS" id="PR00469">
    <property type="entry name" value="PNDRDTASEII"/>
</dbReference>
<protein>
    <submittedName>
        <fullName evidence="2">Dihydropyrimidine dehydrogenase</fullName>
    </submittedName>
</protein>
<dbReference type="Gene3D" id="3.50.50.60">
    <property type="entry name" value="FAD/NAD(P)-binding domain"/>
    <property type="match status" value="3"/>
</dbReference>
<dbReference type="InterPro" id="IPR017896">
    <property type="entry name" value="4Fe4S_Fe-S-bd"/>
</dbReference>
<proteinExistence type="predicted"/>
<evidence type="ECO:0000259" key="1">
    <source>
        <dbReference type="PROSITE" id="PS51379"/>
    </source>
</evidence>
<dbReference type="AlphaFoldDB" id="A0A248JV38"/>
<evidence type="ECO:0000313" key="2">
    <source>
        <dbReference type="EMBL" id="ASG22587.1"/>
    </source>
</evidence>
<dbReference type="Proteomes" id="UP000197153">
    <property type="component" value="Chromosome 2"/>
</dbReference>
<dbReference type="Gene3D" id="1.10.1060.10">
    <property type="entry name" value="Alpha-helical ferredoxin"/>
    <property type="match status" value="1"/>
</dbReference>
<dbReference type="InterPro" id="IPR009051">
    <property type="entry name" value="Helical_ferredxn"/>
</dbReference>